<reference evidence="2" key="1">
    <citation type="submission" date="2023-03" db="EMBL/GenBank/DDBJ databases">
        <title>Massive genome expansion in bonnet fungi (Mycena s.s.) driven by repeated elements and novel gene families across ecological guilds.</title>
        <authorList>
            <consortium name="Lawrence Berkeley National Laboratory"/>
            <person name="Harder C.B."/>
            <person name="Miyauchi S."/>
            <person name="Viragh M."/>
            <person name="Kuo A."/>
            <person name="Thoen E."/>
            <person name="Andreopoulos B."/>
            <person name="Lu D."/>
            <person name="Skrede I."/>
            <person name="Drula E."/>
            <person name="Henrissat B."/>
            <person name="Morin E."/>
            <person name="Kohler A."/>
            <person name="Barry K."/>
            <person name="LaButti K."/>
            <person name="Morin E."/>
            <person name="Salamov A."/>
            <person name="Lipzen A."/>
            <person name="Mereny Z."/>
            <person name="Hegedus B."/>
            <person name="Baldrian P."/>
            <person name="Stursova M."/>
            <person name="Weitz H."/>
            <person name="Taylor A."/>
            <person name="Grigoriev I.V."/>
            <person name="Nagy L.G."/>
            <person name="Martin F."/>
            <person name="Kauserud H."/>
        </authorList>
    </citation>
    <scope>NUCLEOTIDE SEQUENCE</scope>
    <source>
        <strain evidence="2">9284</strain>
    </source>
</reference>
<keyword evidence="3" id="KW-1185">Reference proteome</keyword>
<comment type="caution">
    <text evidence="2">The sequence shown here is derived from an EMBL/GenBank/DDBJ whole genome shotgun (WGS) entry which is preliminary data.</text>
</comment>
<evidence type="ECO:0000256" key="1">
    <source>
        <dbReference type="SAM" id="SignalP"/>
    </source>
</evidence>
<feature type="chain" id="PRO_5041907421" evidence="1">
    <location>
        <begin position="19"/>
        <end position="102"/>
    </location>
</feature>
<sequence length="102" mass="11597">MKFLTALSILLSASMILAHPVGGTPKDSLVSRGERDRGSFYWNHTDRGEHGGYLMVSKRDSRWPWHSPFWWNQPPGSDDSASNAVAKRAEHGTFWWHSEDAE</sequence>
<proteinExistence type="predicted"/>
<accession>A0AAD7FW29</accession>
<gene>
    <name evidence="2" type="ORF">FB45DRAFT_899809</name>
</gene>
<dbReference type="Proteomes" id="UP001221142">
    <property type="component" value="Unassembled WGS sequence"/>
</dbReference>
<dbReference type="AlphaFoldDB" id="A0AAD7FW29"/>
<feature type="signal peptide" evidence="1">
    <location>
        <begin position="1"/>
        <end position="18"/>
    </location>
</feature>
<name>A0AAD7FW29_9AGAR</name>
<dbReference type="EMBL" id="JARKIF010000004">
    <property type="protein sequence ID" value="KAJ7641267.1"/>
    <property type="molecule type" value="Genomic_DNA"/>
</dbReference>
<organism evidence="2 3">
    <name type="scientific">Roridomyces roridus</name>
    <dbReference type="NCBI Taxonomy" id="1738132"/>
    <lineage>
        <taxon>Eukaryota</taxon>
        <taxon>Fungi</taxon>
        <taxon>Dikarya</taxon>
        <taxon>Basidiomycota</taxon>
        <taxon>Agaricomycotina</taxon>
        <taxon>Agaricomycetes</taxon>
        <taxon>Agaricomycetidae</taxon>
        <taxon>Agaricales</taxon>
        <taxon>Marasmiineae</taxon>
        <taxon>Mycenaceae</taxon>
        <taxon>Roridomyces</taxon>
    </lineage>
</organism>
<evidence type="ECO:0000313" key="3">
    <source>
        <dbReference type="Proteomes" id="UP001221142"/>
    </source>
</evidence>
<protein>
    <submittedName>
        <fullName evidence="2">Uncharacterized protein</fullName>
    </submittedName>
</protein>
<keyword evidence="1" id="KW-0732">Signal</keyword>
<evidence type="ECO:0000313" key="2">
    <source>
        <dbReference type="EMBL" id="KAJ7641267.1"/>
    </source>
</evidence>